<feature type="domain" description="Protein kinase" evidence="7">
    <location>
        <begin position="240"/>
        <end position="503"/>
    </location>
</feature>
<accession>A0A8H7ESY7</accession>
<keyword evidence="9" id="KW-1185">Reference proteome</keyword>
<dbReference type="PROSITE" id="PS00107">
    <property type="entry name" value="PROTEIN_KINASE_ATP"/>
    <property type="match status" value="1"/>
</dbReference>
<dbReference type="Gene3D" id="1.10.510.10">
    <property type="entry name" value="Transferase(Phosphotransferase) domain 1"/>
    <property type="match status" value="1"/>
</dbReference>
<dbReference type="FunFam" id="3.30.200.20:FF:000042">
    <property type="entry name" value="Aurora kinase A"/>
    <property type="match status" value="1"/>
</dbReference>
<evidence type="ECO:0000256" key="3">
    <source>
        <dbReference type="ARBA" id="ARBA00022840"/>
    </source>
</evidence>
<dbReference type="AlphaFoldDB" id="A0A8H7ESY7"/>
<keyword evidence="3 4" id="KW-0067">ATP-binding</keyword>
<dbReference type="EMBL" id="JABAYA010000006">
    <property type="protein sequence ID" value="KAF7731938.1"/>
    <property type="molecule type" value="Genomic_DNA"/>
</dbReference>
<evidence type="ECO:0000259" key="7">
    <source>
        <dbReference type="PROSITE" id="PS50011"/>
    </source>
</evidence>
<dbReference type="SUPFAM" id="SSF49879">
    <property type="entry name" value="SMAD/FHA domain"/>
    <property type="match status" value="1"/>
</dbReference>
<dbReference type="OrthoDB" id="407410at2759"/>
<dbReference type="PROSITE" id="PS50011">
    <property type="entry name" value="PROTEIN_KINASE_DOM"/>
    <property type="match status" value="1"/>
</dbReference>
<evidence type="ECO:0000259" key="6">
    <source>
        <dbReference type="PROSITE" id="PS50006"/>
    </source>
</evidence>
<dbReference type="GO" id="GO:0005524">
    <property type="term" value="F:ATP binding"/>
    <property type="evidence" value="ECO:0007669"/>
    <property type="project" value="UniProtKB-UniRule"/>
</dbReference>
<sequence>MSNPDTAQPNKMNKTFTSATHYYSLDSFSEDKSRAESDASVGSKRKHTQISSMPTSEPQGNVQNNSATASQEKSDAKERNSPQTITTRFVPDPPDWEQHSNAWAYLQSLHPSYQSGYLDRQSADASGRTGYLLGRRSNCDFVYAILDICIFSCLSLKYCRFETGTDGQRKGICIYLEDLSFNGTFVNGKLVGRGRRVLLRSGDRVQLYRRDSLAENDIRHLFYRVVLPTQFEVSTFREDHIVGKILGKGNFAAVYEAERKSNGKKVAVKVISKSRFGRKPKLLPSIIEEIGILMSLDAHPGVIQVEKVFNEPKYIYVVLEYAKGGELFDRIVDRKHLSEAETRFVFWQLFSAIQFLHSRGIIHRDLKPENVLLANEGSLHVKITDFGLAKFHRGENSLGSQCGTPNYVAPEILDPAGTRAYGKACDLWSLGVIMYICLCGFPPFNEELGPPPMKQQIREGIYDFPSPYWDNISSEAKELVRGLLTVNPKDRLSVEQALAHEWMKMDKESMDAMRATLDQNMVNAISRHDEEPISTLLPSATWELDDFSIDD</sequence>
<comment type="similarity">
    <text evidence="1">Belongs to the protein kinase superfamily. CAMK Ser/Thr protein kinase family. CHEK2 subfamily.</text>
</comment>
<name>A0A8H7ESY7_9FUNG</name>
<dbReference type="InterPro" id="IPR008271">
    <property type="entry name" value="Ser/Thr_kinase_AS"/>
</dbReference>
<feature type="region of interest" description="Disordered" evidence="5">
    <location>
        <begin position="25"/>
        <end position="93"/>
    </location>
</feature>
<dbReference type="Pfam" id="PF00069">
    <property type="entry name" value="Pkinase"/>
    <property type="match status" value="1"/>
</dbReference>
<dbReference type="Gene3D" id="2.60.200.20">
    <property type="match status" value="1"/>
</dbReference>
<dbReference type="Proteomes" id="UP000605846">
    <property type="component" value="Unassembled WGS sequence"/>
</dbReference>
<dbReference type="SUPFAM" id="SSF56112">
    <property type="entry name" value="Protein kinase-like (PK-like)"/>
    <property type="match status" value="1"/>
</dbReference>
<evidence type="ECO:0000256" key="5">
    <source>
        <dbReference type="SAM" id="MobiDB-lite"/>
    </source>
</evidence>
<keyword evidence="2 4" id="KW-0547">Nucleotide-binding</keyword>
<reference evidence="8" key="1">
    <citation type="submission" date="2020-01" db="EMBL/GenBank/DDBJ databases">
        <title>Genome Sequencing of Three Apophysomyces-Like Fungal Strains Confirms a Novel Fungal Genus in the Mucoromycota with divergent Burkholderia-like Endosymbiotic Bacteria.</title>
        <authorList>
            <person name="Stajich J.E."/>
            <person name="Macias A.M."/>
            <person name="Carter-House D."/>
            <person name="Lovett B."/>
            <person name="Kasson L.R."/>
            <person name="Berry K."/>
            <person name="Grigoriev I."/>
            <person name="Chang Y."/>
            <person name="Spatafora J."/>
            <person name="Kasson M.T."/>
        </authorList>
    </citation>
    <scope>NUCLEOTIDE SEQUENCE</scope>
    <source>
        <strain evidence="8">NRRL A-21654</strain>
    </source>
</reference>
<evidence type="ECO:0000313" key="8">
    <source>
        <dbReference type="EMBL" id="KAF7731938.1"/>
    </source>
</evidence>
<dbReference type="PROSITE" id="PS00108">
    <property type="entry name" value="PROTEIN_KINASE_ST"/>
    <property type="match status" value="1"/>
</dbReference>
<organism evidence="8 9">
    <name type="scientific">Apophysomyces ossiformis</name>
    <dbReference type="NCBI Taxonomy" id="679940"/>
    <lineage>
        <taxon>Eukaryota</taxon>
        <taxon>Fungi</taxon>
        <taxon>Fungi incertae sedis</taxon>
        <taxon>Mucoromycota</taxon>
        <taxon>Mucoromycotina</taxon>
        <taxon>Mucoromycetes</taxon>
        <taxon>Mucorales</taxon>
        <taxon>Mucorineae</taxon>
        <taxon>Mucoraceae</taxon>
        <taxon>Apophysomyces</taxon>
    </lineage>
</organism>
<evidence type="ECO:0000256" key="1">
    <source>
        <dbReference type="ARBA" id="ARBA00005575"/>
    </source>
</evidence>
<dbReference type="CDD" id="cd05117">
    <property type="entry name" value="STKc_CAMK"/>
    <property type="match status" value="1"/>
</dbReference>
<comment type="caution">
    <text evidence="8">The sequence shown here is derived from an EMBL/GenBank/DDBJ whole genome shotgun (WGS) entry which is preliminary data.</text>
</comment>
<dbReference type="InterPro" id="IPR000253">
    <property type="entry name" value="FHA_dom"/>
</dbReference>
<dbReference type="PROSITE" id="PS50006">
    <property type="entry name" value="FHA_DOMAIN"/>
    <property type="match status" value="1"/>
</dbReference>
<feature type="domain" description="FHA" evidence="6">
    <location>
        <begin position="131"/>
        <end position="191"/>
    </location>
</feature>
<dbReference type="InterPro" id="IPR000719">
    <property type="entry name" value="Prot_kinase_dom"/>
</dbReference>
<feature type="binding site" evidence="4">
    <location>
        <position position="269"/>
    </location>
    <ligand>
        <name>ATP</name>
        <dbReference type="ChEBI" id="CHEBI:30616"/>
    </ligand>
</feature>
<dbReference type="InterPro" id="IPR008984">
    <property type="entry name" value="SMAD_FHA_dom_sf"/>
</dbReference>
<evidence type="ECO:0000256" key="4">
    <source>
        <dbReference type="PROSITE-ProRule" id="PRU10141"/>
    </source>
</evidence>
<dbReference type="GO" id="GO:0004672">
    <property type="term" value="F:protein kinase activity"/>
    <property type="evidence" value="ECO:0007669"/>
    <property type="project" value="InterPro"/>
</dbReference>
<evidence type="ECO:0000313" key="9">
    <source>
        <dbReference type="Proteomes" id="UP000605846"/>
    </source>
</evidence>
<evidence type="ECO:0000256" key="2">
    <source>
        <dbReference type="ARBA" id="ARBA00022741"/>
    </source>
</evidence>
<evidence type="ECO:0008006" key="10">
    <source>
        <dbReference type="Google" id="ProtNLM"/>
    </source>
</evidence>
<dbReference type="Pfam" id="PF00498">
    <property type="entry name" value="FHA"/>
    <property type="match status" value="1"/>
</dbReference>
<dbReference type="InterPro" id="IPR017441">
    <property type="entry name" value="Protein_kinase_ATP_BS"/>
</dbReference>
<gene>
    <name evidence="8" type="ORF">EC973_007769</name>
</gene>
<protein>
    <recommendedName>
        <fullName evidence="10">Pkinase-domain-containing protein</fullName>
    </recommendedName>
</protein>
<proteinExistence type="inferred from homology"/>
<dbReference type="PANTHER" id="PTHR24347">
    <property type="entry name" value="SERINE/THREONINE-PROTEIN KINASE"/>
    <property type="match status" value="1"/>
</dbReference>
<feature type="compositionally biased region" description="Polar residues" evidence="5">
    <location>
        <begin position="49"/>
        <end position="71"/>
    </location>
</feature>
<dbReference type="FunFam" id="1.10.510.10:FF:000571">
    <property type="entry name" value="Maternal embryonic leucine zipper kinase"/>
    <property type="match status" value="1"/>
</dbReference>
<dbReference type="SMART" id="SM00220">
    <property type="entry name" value="S_TKc"/>
    <property type="match status" value="1"/>
</dbReference>
<dbReference type="InterPro" id="IPR011009">
    <property type="entry name" value="Kinase-like_dom_sf"/>
</dbReference>